<evidence type="ECO:0000256" key="2">
    <source>
        <dbReference type="ARBA" id="ARBA00022475"/>
    </source>
</evidence>
<accession>A0A0F6WQN8</accession>
<evidence type="ECO:0000256" key="3">
    <source>
        <dbReference type="ARBA" id="ARBA00022519"/>
    </source>
</evidence>
<keyword evidence="5" id="KW-0472">Membrane</keyword>
<evidence type="ECO:0000256" key="4">
    <source>
        <dbReference type="ARBA" id="ARBA00022679"/>
    </source>
</evidence>
<comment type="subcellular location">
    <subcellularLocation>
        <location evidence="1">Cell inner membrane</location>
    </subcellularLocation>
</comment>
<dbReference type="PANTHER" id="PTHR30606:SF10">
    <property type="entry name" value="PHOSPHATIDYLINOSITOL MANNOSIDE ACYLTRANSFERASE"/>
    <property type="match status" value="1"/>
</dbReference>
<reference evidence="7 8" key="1">
    <citation type="submission" date="2015-04" db="EMBL/GenBank/DDBJ databases">
        <title>Complete Genome Sequence of Brevibacterium flavum ATCC 15168.</title>
        <authorList>
            <person name="Ahn J."/>
            <person name="Park G."/>
            <person name="Jeon W."/>
            <person name="Jang Y."/>
            <person name="Jang M."/>
            <person name="Lee H."/>
            <person name="Lee H."/>
        </authorList>
    </citation>
    <scope>NUCLEOTIDE SEQUENCE [LARGE SCALE GENOMIC DNA]</scope>
    <source>
        <strain evidence="7 8">ATCC 15168</strain>
    </source>
</reference>
<evidence type="ECO:0000256" key="5">
    <source>
        <dbReference type="ARBA" id="ARBA00023136"/>
    </source>
</evidence>
<evidence type="ECO:0000313" key="7">
    <source>
        <dbReference type="EMBL" id="AKF27632.1"/>
    </source>
</evidence>
<keyword evidence="2" id="KW-1003">Cell membrane</keyword>
<keyword evidence="3" id="KW-0997">Cell inner membrane</keyword>
<dbReference type="InterPro" id="IPR004960">
    <property type="entry name" value="LipA_acyltrans"/>
</dbReference>
<dbReference type="CDD" id="cd07984">
    <property type="entry name" value="LPLAT_LABLAT-like"/>
    <property type="match status" value="1"/>
</dbReference>
<dbReference type="GO" id="GO:0009247">
    <property type="term" value="P:glycolipid biosynthetic process"/>
    <property type="evidence" value="ECO:0007669"/>
    <property type="project" value="UniProtKB-ARBA"/>
</dbReference>
<dbReference type="PANTHER" id="PTHR30606">
    <property type="entry name" value="LIPID A BIOSYNTHESIS LAUROYL ACYLTRANSFERASE"/>
    <property type="match status" value="1"/>
</dbReference>
<dbReference type="Pfam" id="PF03279">
    <property type="entry name" value="Lip_A_acyltrans"/>
    <property type="match status" value="1"/>
</dbReference>
<dbReference type="AlphaFoldDB" id="A0A0F6WQN8"/>
<dbReference type="GO" id="GO:0005886">
    <property type="term" value="C:plasma membrane"/>
    <property type="evidence" value="ECO:0007669"/>
    <property type="project" value="UniProtKB-SubCell"/>
</dbReference>
<evidence type="ECO:0000313" key="8">
    <source>
        <dbReference type="Proteomes" id="UP000034037"/>
    </source>
</evidence>
<dbReference type="Proteomes" id="UP000034037">
    <property type="component" value="Chromosome"/>
</dbReference>
<dbReference type="PATRIC" id="fig|92706.3.peg.1826"/>
<keyword evidence="8" id="KW-1185">Reference proteome</keyword>
<protein>
    <submittedName>
        <fullName evidence="7">Lipid A biosynthesis lauroyl acyltransferase</fullName>
    </submittedName>
</protein>
<dbReference type="RefSeq" id="WP_003859883.1">
    <property type="nucleotide sequence ID" value="NZ_CP011309.1"/>
</dbReference>
<dbReference type="EMBL" id="CP011309">
    <property type="protein sequence ID" value="AKF27632.1"/>
    <property type="molecule type" value="Genomic_DNA"/>
</dbReference>
<evidence type="ECO:0000256" key="6">
    <source>
        <dbReference type="ARBA" id="ARBA00023315"/>
    </source>
</evidence>
<organism evidence="7 8">
    <name type="scientific">[Brevibacterium] flavum</name>
    <dbReference type="NCBI Taxonomy" id="92706"/>
    <lineage>
        <taxon>Bacteria</taxon>
        <taxon>Bacillati</taxon>
        <taxon>Actinomycetota</taxon>
        <taxon>Actinomycetes</taxon>
        <taxon>Mycobacteriales</taxon>
        <taxon>Corynebacteriaceae</taxon>
        <taxon>Corynebacterium</taxon>
    </lineage>
</organism>
<proteinExistence type="predicted"/>
<sequence length="321" mass="35404">MKPKDVCTAENWAENLSAIGYLAGWRFVRMLPLPIARRVFDLGADLASKSGKGMGQLRANLARVVGAENVTQALVKQATRSYARYWLEAFRLPAIARDPELIARLRKGTVGLDLLDESLAAGKGVVLTLPHSGNWDMAGAFLISHHGQFTTVAERVKPERLFEAFVEFRESLGFEVLPLTGGERPPFEKLKERLTSGGIVCLLGERDLRHSGVETTFFGEKTSMPAGPAQLAIETGAALHVVHPWFDGDGWGLSVSDAVTVDNLSDTVQRIAHLFAANITAHPADWHMLQPLWFGDLDPERLKRSRSQTDFPEPVRSQEDN</sequence>
<dbReference type="HOGENOM" id="CLU_049421_3_0_11"/>
<keyword evidence="6 7" id="KW-0012">Acyltransferase</keyword>
<gene>
    <name evidence="7" type="ORF">YH66_08740</name>
</gene>
<keyword evidence="4 7" id="KW-0808">Transferase</keyword>
<dbReference type="GO" id="GO:0016746">
    <property type="term" value="F:acyltransferase activity"/>
    <property type="evidence" value="ECO:0007669"/>
    <property type="project" value="UniProtKB-KW"/>
</dbReference>
<name>A0A0F6WQN8_9CORY</name>
<dbReference type="NCBIfam" id="NF005919">
    <property type="entry name" value="PRK07920.1"/>
    <property type="match status" value="1"/>
</dbReference>
<evidence type="ECO:0000256" key="1">
    <source>
        <dbReference type="ARBA" id="ARBA00004533"/>
    </source>
</evidence>